<keyword evidence="1 2" id="KW-0238">DNA-binding</keyword>
<proteinExistence type="predicted"/>
<dbReference type="EMBL" id="HBIO01028801">
    <property type="protein sequence ID" value="CAE0477214.1"/>
    <property type="molecule type" value="Transcribed_RNA"/>
</dbReference>
<dbReference type="PANTHER" id="PTHR48112:SF22">
    <property type="entry name" value="MITOCHONDRIAL TRANSCRIPTION FACTOR A, ISOFORM B"/>
    <property type="match status" value="1"/>
</dbReference>
<dbReference type="CDD" id="cd00084">
    <property type="entry name" value="HMG-box_SF"/>
    <property type="match status" value="1"/>
</dbReference>
<evidence type="ECO:0000256" key="1">
    <source>
        <dbReference type="ARBA" id="ARBA00023125"/>
    </source>
</evidence>
<dbReference type="Pfam" id="PF00505">
    <property type="entry name" value="HMG_box"/>
    <property type="match status" value="1"/>
</dbReference>
<dbReference type="InterPro" id="IPR050342">
    <property type="entry name" value="HMGB"/>
</dbReference>
<name>A0A7S3QHQ3_9STRA</name>
<reference evidence="4" key="1">
    <citation type="submission" date="2021-01" db="EMBL/GenBank/DDBJ databases">
        <authorList>
            <person name="Corre E."/>
            <person name="Pelletier E."/>
            <person name="Niang G."/>
            <person name="Scheremetjew M."/>
            <person name="Finn R."/>
            <person name="Kale V."/>
            <person name="Holt S."/>
            <person name="Cochrane G."/>
            <person name="Meng A."/>
            <person name="Brown T."/>
            <person name="Cohen L."/>
        </authorList>
    </citation>
    <scope>NUCLEOTIDE SEQUENCE</scope>
    <source>
        <strain evidence="4">MM31A-1</strain>
    </source>
</reference>
<gene>
    <name evidence="4" type="ORF">CDEB00056_LOCUS22067</name>
</gene>
<protein>
    <recommendedName>
        <fullName evidence="3">HMG box domain-containing protein</fullName>
    </recommendedName>
</protein>
<dbReference type="AlphaFoldDB" id="A0A7S3QHQ3"/>
<dbReference type="GO" id="GO:0003677">
    <property type="term" value="F:DNA binding"/>
    <property type="evidence" value="ECO:0007669"/>
    <property type="project" value="UniProtKB-UniRule"/>
</dbReference>
<dbReference type="SMART" id="SM00398">
    <property type="entry name" value="HMG"/>
    <property type="match status" value="1"/>
</dbReference>
<evidence type="ECO:0000259" key="3">
    <source>
        <dbReference type="PROSITE" id="PS50118"/>
    </source>
</evidence>
<evidence type="ECO:0000256" key="2">
    <source>
        <dbReference type="PROSITE-ProRule" id="PRU00267"/>
    </source>
</evidence>
<organism evidence="4">
    <name type="scientific">Chaetoceros debilis</name>
    <dbReference type="NCBI Taxonomy" id="122233"/>
    <lineage>
        <taxon>Eukaryota</taxon>
        <taxon>Sar</taxon>
        <taxon>Stramenopiles</taxon>
        <taxon>Ochrophyta</taxon>
        <taxon>Bacillariophyta</taxon>
        <taxon>Coscinodiscophyceae</taxon>
        <taxon>Chaetocerotophycidae</taxon>
        <taxon>Chaetocerotales</taxon>
        <taxon>Chaetocerotaceae</taxon>
        <taxon>Chaetoceros</taxon>
    </lineage>
</organism>
<dbReference type="PROSITE" id="PS50118">
    <property type="entry name" value="HMG_BOX_2"/>
    <property type="match status" value="1"/>
</dbReference>
<feature type="domain" description="HMG box" evidence="3">
    <location>
        <begin position="11"/>
        <end position="79"/>
    </location>
</feature>
<dbReference type="InterPro" id="IPR036910">
    <property type="entry name" value="HMG_box_dom_sf"/>
</dbReference>
<sequence>MSTEFNDGEKPLRNMSAYFIFSAEERPKLRLEFPNMSFREYAPRLSARFKALPPTEREKYNKKALLDKERFVRETLERKNALEQGILLLVHPSAKNKDHNYQKGLPGLYDKDKSETQIVEDNASPSLSSVELNICSEPLVREKVYHWYVELSQSRLYDAATKHVVYLKSRKDEIEIDRDNFMVEPGDEEVLEIRGVPSSTIPTTQYDTLPQDIQTQIKRHQDDMAQEQENWDEADYGESQGRYGVVLPPFSVTLTKHVIDEFRGLEVYQIQDIAPRCHLYDRGLWARGRSDIEVFDARTGKRLFCRLGTEPFLYATF</sequence>
<dbReference type="SUPFAM" id="SSF47095">
    <property type="entry name" value="HMG-box"/>
    <property type="match status" value="1"/>
</dbReference>
<keyword evidence="2" id="KW-0539">Nucleus</keyword>
<accession>A0A7S3QHQ3</accession>
<dbReference type="PANTHER" id="PTHR48112">
    <property type="entry name" value="HIGH MOBILITY GROUP PROTEIN DSP1"/>
    <property type="match status" value="1"/>
</dbReference>
<dbReference type="InterPro" id="IPR009071">
    <property type="entry name" value="HMG_box_dom"/>
</dbReference>
<dbReference type="Gene3D" id="1.10.30.10">
    <property type="entry name" value="High mobility group box domain"/>
    <property type="match status" value="1"/>
</dbReference>
<dbReference type="GO" id="GO:0005634">
    <property type="term" value="C:nucleus"/>
    <property type="evidence" value="ECO:0007669"/>
    <property type="project" value="UniProtKB-UniRule"/>
</dbReference>
<feature type="DNA-binding region" description="HMG box" evidence="2">
    <location>
        <begin position="11"/>
        <end position="79"/>
    </location>
</feature>
<evidence type="ECO:0000313" key="4">
    <source>
        <dbReference type="EMBL" id="CAE0477214.1"/>
    </source>
</evidence>